<feature type="signal peptide" evidence="4">
    <location>
        <begin position="1"/>
        <end position="22"/>
    </location>
</feature>
<dbReference type="InterPro" id="IPR017853">
    <property type="entry name" value="GH"/>
</dbReference>
<feature type="chain" id="PRO_5015073830" evidence="4">
    <location>
        <begin position="23"/>
        <end position="347"/>
    </location>
</feature>
<comment type="similarity">
    <text evidence="3">Belongs to the glycosyl hydrolase 5 (cellulase A) family.</text>
</comment>
<evidence type="ECO:0000313" key="7">
    <source>
        <dbReference type="EMBL" id="SBW10445.1"/>
    </source>
</evidence>
<evidence type="ECO:0000256" key="1">
    <source>
        <dbReference type="ARBA" id="ARBA00022801"/>
    </source>
</evidence>
<dbReference type="RefSeq" id="WP_296939346.1">
    <property type="nucleotide sequence ID" value="NZ_LT599021.1"/>
</dbReference>
<dbReference type="Pfam" id="PF00150">
    <property type="entry name" value="Cellulase"/>
    <property type="match status" value="1"/>
</dbReference>
<organism evidence="6">
    <name type="scientific">uncultured Dysgonomonas sp</name>
    <dbReference type="NCBI Taxonomy" id="206096"/>
    <lineage>
        <taxon>Bacteria</taxon>
        <taxon>Pseudomonadati</taxon>
        <taxon>Bacteroidota</taxon>
        <taxon>Bacteroidia</taxon>
        <taxon>Bacteroidales</taxon>
        <taxon>Dysgonomonadaceae</taxon>
        <taxon>Dysgonomonas</taxon>
        <taxon>environmental samples</taxon>
    </lineage>
</organism>
<dbReference type="PANTHER" id="PTHR34142:SF1">
    <property type="entry name" value="GLYCOSIDE HYDROLASE FAMILY 5 DOMAIN-CONTAINING PROTEIN"/>
    <property type="match status" value="1"/>
</dbReference>
<evidence type="ECO:0000256" key="2">
    <source>
        <dbReference type="ARBA" id="ARBA00023295"/>
    </source>
</evidence>
<dbReference type="EMBL" id="FLUL01000002">
    <property type="protein sequence ID" value="SBW10445.1"/>
    <property type="molecule type" value="Genomic_DNA"/>
</dbReference>
<keyword evidence="1 3" id="KW-0378">Hydrolase</keyword>
<evidence type="ECO:0000256" key="3">
    <source>
        <dbReference type="RuleBase" id="RU361153"/>
    </source>
</evidence>
<keyword evidence="2 3" id="KW-0326">Glycosidase</keyword>
<dbReference type="SUPFAM" id="SSF51445">
    <property type="entry name" value="(Trans)glycosidases"/>
    <property type="match status" value="1"/>
</dbReference>
<evidence type="ECO:0000259" key="5">
    <source>
        <dbReference type="Pfam" id="PF00150"/>
    </source>
</evidence>
<reference evidence="6" key="1">
    <citation type="submission" date="2016-04" db="EMBL/GenBank/DDBJ databases">
        <authorList>
            <person name="Evans L.H."/>
            <person name="Alamgir A."/>
            <person name="Owens N."/>
            <person name="Weber N.D."/>
            <person name="Virtaneva K."/>
            <person name="Barbian K."/>
            <person name="Babar A."/>
            <person name="Rosenke K."/>
        </authorList>
    </citation>
    <scope>NUCLEOTIDE SEQUENCE</scope>
    <source>
        <strain evidence="6">86-1</strain>
        <strain evidence="7">86-2</strain>
    </source>
</reference>
<name>A0A212J7W3_9BACT</name>
<gene>
    <name evidence="6" type="ORF">KL86DYS1_11412</name>
    <name evidence="7" type="ORF">KL86DYS2_20084</name>
</gene>
<dbReference type="InterPro" id="IPR001547">
    <property type="entry name" value="Glyco_hydro_5"/>
</dbReference>
<dbReference type="GO" id="GO:0004553">
    <property type="term" value="F:hydrolase activity, hydrolyzing O-glycosyl compounds"/>
    <property type="evidence" value="ECO:0007669"/>
    <property type="project" value="InterPro"/>
</dbReference>
<keyword evidence="4" id="KW-0732">Signal</keyword>
<sequence>MMSKKLLTFLLISSVLVVPILAQKKNIVPEKDEPQPFGLNMAGADFGKNFPGVFNKDYTYPTPANLDYMVSKGFKLMRLPFKWDRIQHNLFGELNKEELARLKGVVDEAAKRDILVLFDLHNYGRRYLGEERFRIGEGGLEIEHLADLWSKIADLFKDYNNIWGYGLMNEPNNMLDSTPWAKIAQACISAIRKIDTKNTIVVGGDSWSSAERWYEYSDDLKNLYDPSHNLIFEAHVYFDDDASGTYKKSYDEENANPYKGIERIQPFIKWLSENNARGFIGEYGIPDKDERWQVCLDNFLKYLQEKNINGTYWAAGPWWGTSFMAIQPIKGVERPQMKVVEKYLWTE</sequence>
<accession>A0A212J7W3</accession>
<dbReference type="AlphaFoldDB" id="A0A212J7W3"/>
<feature type="domain" description="Glycoside hydrolase family 5" evidence="5">
    <location>
        <begin position="49"/>
        <end position="316"/>
    </location>
</feature>
<evidence type="ECO:0000313" key="6">
    <source>
        <dbReference type="EMBL" id="SBV95518.1"/>
    </source>
</evidence>
<dbReference type="PANTHER" id="PTHR34142">
    <property type="entry name" value="ENDO-BETA-1,4-GLUCANASE A"/>
    <property type="match status" value="1"/>
</dbReference>
<dbReference type="EMBL" id="FLUM01000001">
    <property type="protein sequence ID" value="SBV95518.1"/>
    <property type="molecule type" value="Genomic_DNA"/>
</dbReference>
<dbReference type="Gene3D" id="3.20.20.80">
    <property type="entry name" value="Glycosidases"/>
    <property type="match status" value="1"/>
</dbReference>
<evidence type="ECO:0000256" key="4">
    <source>
        <dbReference type="SAM" id="SignalP"/>
    </source>
</evidence>
<proteinExistence type="inferred from homology"/>
<protein>
    <submittedName>
        <fullName evidence="6">Endoglucanase</fullName>
    </submittedName>
</protein>
<dbReference type="GO" id="GO:0009251">
    <property type="term" value="P:glucan catabolic process"/>
    <property type="evidence" value="ECO:0007669"/>
    <property type="project" value="TreeGrafter"/>
</dbReference>